<evidence type="ECO:0000256" key="12">
    <source>
        <dbReference type="RuleBase" id="RU003587"/>
    </source>
</evidence>
<keyword evidence="7" id="KW-0067">ATP-binding</keyword>
<keyword evidence="9 12" id="KW-0234">DNA repair</keyword>
<dbReference type="CDD" id="cd17916">
    <property type="entry name" value="DEXHc_UvrB"/>
    <property type="match status" value="1"/>
</dbReference>
<evidence type="ECO:0000313" key="17">
    <source>
        <dbReference type="Proteomes" id="UP000034069"/>
    </source>
</evidence>
<feature type="domain" description="Helicase C-terminal" evidence="15">
    <location>
        <begin position="445"/>
        <end position="612"/>
    </location>
</feature>
<evidence type="ECO:0000259" key="14">
    <source>
        <dbReference type="PROSITE" id="PS51192"/>
    </source>
</evidence>
<evidence type="ECO:0000256" key="6">
    <source>
        <dbReference type="ARBA" id="ARBA00022769"/>
    </source>
</evidence>
<feature type="domain" description="Helicase ATP-binding" evidence="14">
    <location>
        <begin position="24"/>
        <end position="204"/>
    </location>
</feature>
<gene>
    <name evidence="16" type="ORF">UW23_C0010G0002</name>
</gene>
<dbReference type="CDD" id="cd18790">
    <property type="entry name" value="SF2_C_UvrB"/>
    <property type="match status" value="1"/>
</dbReference>
<evidence type="ECO:0000256" key="10">
    <source>
        <dbReference type="ARBA" id="ARBA00026033"/>
    </source>
</evidence>
<dbReference type="Pfam" id="PF12344">
    <property type="entry name" value="UvrB"/>
    <property type="match status" value="1"/>
</dbReference>
<dbReference type="GO" id="GO:0005737">
    <property type="term" value="C:cytoplasm"/>
    <property type="evidence" value="ECO:0007669"/>
    <property type="project" value="UniProtKB-SubCell"/>
</dbReference>
<dbReference type="SMART" id="SM00490">
    <property type="entry name" value="HELICc"/>
    <property type="match status" value="1"/>
</dbReference>
<dbReference type="GO" id="GO:0004518">
    <property type="term" value="F:nuclease activity"/>
    <property type="evidence" value="ECO:0007669"/>
    <property type="project" value="UniProtKB-KW"/>
</dbReference>
<evidence type="ECO:0000256" key="3">
    <source>
        <dbReference type="ARBA" id="ARBA00022490"/>
    </source>
</evidence>
<dbReference type="GO" id="GO:0005524">
    <property type="term" value="F:ATP binding"/>
    <property type="evidence" value="ECO:0007669"/>
    <property type="project" value="UniProtKB-KW"/>
</dbReference>
<accession>A0A0G1GLK1</accession>
<comment type="similarity">
    <text evidence="2 12">Belongs to the UvrB family.</text>
</comment>
<keyword evidence="12" id="KW-0742">SOS response</keyword>
<feature type="domain" description="UVR" evidence="13">
    <location>
        <begin position="650"/>
        <end position="683"/>
    </location>
</feature>
<keyword evidence="6 12" id="KW-0228">DNA excision</keyword>
<dbReference type="InterPro" id="IPR041471">
    <property type="entry name" value="UvrB_inter"/>
</dbReference>
<dbReference type="InterPro" id="IPR024759">
    <property type="entry name" value="UvrB_YAD/RRR_dom"/>
</dbReference>
<dbReference type="SUPFAM" id="SSF52540">
    <property type="entry name" value="P-loop containing nucleoside triphosphate hydrolases"/>
    <property type="match status" value="2"/>
</dbReference>
<dbReference type="InterPro" id="IPR006935">
    <property type="entry name" value="Helicase/UvrB_N"/>
</dbReference>
<comment type="caution">
    <text evidence="16">The sequence shown here is derived from an EMBL/GenBank/DDBJ whole genome shotgun (WGS) entry which is preliminary data.</text>
</comment>
<dbReference type="GO" id="GO:0009380">
    <property type="term" value="C:excinuclease repair complex"/>
    <property type="evidence" value="ECO:0007669"/>
    <property type="project" value="InterPro"/>
</dbReference>
<comment type="subunit">
    <text evidence="10 12">Forms a heterotetramer with UvrA during the search for lesions. Interacts with UvrC in an incision complex.</text>
</comment>
<evidence type="ECO:0000256" key="5">
    <source>
        <dbReference type="ARBA" id="ARBA00022763"/>
    </source>
</evidence>
<dbReference type="PANTHER" id="PTHR24029:SF0">
    <property type="entry name" value="UVRABC SYSTEM PROTEIN B"/>
    <property type="match status" value="1"/>
</dbReference>
<dbReference type="SUPFAM" id="SSF46600">
    <property type="entry name" value="C-terminal UvrC-binding domain of UvrB"/>
    <property type="match status" value="1"/>
</dbReference>
<dbReference type="InterPro" id="IPR036876">
    <property type="entry name" value="UVR_dom_sf"/>
</dbReference>
<dbReference type="InterPro" id="IPR001943">
    <property type="entry name" value="UVR_dom"/>
</dbReference>
<sequence length="683" mass="77958">MDFKIKADFVPTGDQPLAIRKLSDSIKKQNPHQTLLGVTGSGKTFTIAKIIEETQLPTLIVCHNKTLASQLYQEFRDFFPDNAVSYFVSYYDYYQPEAYIPQTDTYIEKEADINPEIDKLRLTTTANLLSRPDSIVIASVSCIYNIGSPANQEEFILPLTKGQVISRETIIRRLTDLQYQRTSAELTRGFFRAIGQTVQLFPSYMDKVISFVFDGSVLKDINVLDPYNFTKIEHDDLEHTGRITINPAKLFITNPQNQQASLTQIKSDLAVRVAELKLAGKIIEAHRLEQKVNYDLSMMEEVGYVNGIENYSRYFDGRKPGEAPYSLLEYFNYNAKKFGKSGFLTVVDESHISLPQIRGMYNGDQARKENLINFGFRLESARDNRPLTYSEFQSRTPIKLYSSATPGEHELGLSQTAPIPTVAEQLIRPTGLLDPEVFVHETKGQIDDLTKEIIKRKERGERSLVLTMTKRMAEDLTDHFKDKYGLKVEYLHSDIKTLDRADILDSLRTGDFDCLVGINLLREGLDLPEVSLVAILDADKEGFLRTSTALIQTMGRAARHSSGQVILYADRISDSMKKAMEETARRRETQIKYNLDHGITPQTIIKPIRERLLKRDDQLGQVPRIKELAEHGWTEIEDIDPETLTPQKKKSLVVKLKKMMTRAANDWNFELASRYRDTIKKLQ</sequence>
<dbReference type="Gene3D" id="3.40.50.300">
    <property type="entry name" value="P-loop containing nucleotide triphosphate hydrolases"/>
    <property type="match status" value="3"/>
</dbReference>
<evidence type="ECO:0000256" key="7">
    <source>
        <dbReference type="ARBA" id="ARBA00022840"/>
    </source>
</evidence>
<keyword evidence="8 12" id="KW-0267">Excision nuclease</keyword>
<evidence type="ECO:0000256" key="8">
    <source>
        <dbReference type="ARBA" id="ARBA00022881"/>
    </source>
</evidence>
<dbReference type="NCBIfam" id="TIGR00631">
    <property type="entry name" value="uvrb"/>
    <property type="match status" value="1"/>
</dbReference>
<evidence type="ECO:0000313" key="16">
    <source>
        <dbReference type="EMBL" id="KKT35846.1"/>
    </source>
</evidence>
<dbReference type="AlphaFoldDB" id="A0A0G1GLK1"/>
<dbReference type="InterPro" id="IPR014001">
    <property type="entry name" value="Helicase_ATP-bd"/>
</dbReference>
<reference evidence="16 17" key="1">
    <citation type="journal article" date="2015" name="Nature">
        <title>rRNA introns, odd ribosomes, and small enigmatic genomes across a large radiation of phyla.</title>
        <authorList>
            <person name="Brown C.T."/>
            <person name="Hug L.A."/>
            <person name="Thomas B.C."/>
            <person name="Sharon I."/>
            <person name="Castelle C.J."/>
            <person name="Singh A."/>
            <person name="Wilkins M.J."/>
            <person name="Williams K.H."/>
            <person name="Banfield J.F."/>
        </authorList>
    </citation>
    <scope>NUCLEOTIDE SEQUENCE [LARGE SCALE GENOMIC DNA]</scope>
</reference>
<name>A0A0G1GLK1_9BACT</name>
<evidence type="ECO:0000256" key="4">
    <source>
        <dbReference type="ARBA" id="ARBA00022741"/>
    </source>
</evidence>
<dbReference type="GO" id="GO:0003677">
    <property type="term" value="F:DNA binding"/>
    <property type="evidence" value="ECO:0007669"/>
    <property type="project" value="InterPro"/>
</dbReference>
<comment type="subcellular location">
    <subcellularLocation>
        <location evidence="1 12">Cytoplasm</location>
    </subcellularLocation>
</comment>
<keyword evidence="5 12" id="KW-0227">DNA damage</keyword>
<evidence type="ECO:0000256" key="2">
    <source>
        <dbReference type="ARBA" id="ARBA00008533"/>
    </source>
</evidence>
<evidence type="ECO:0000259" key="13">
    <source>
        <dbReference type="PROSITE" id="PS50151"/>
    </source>
</evidence>
<dbReference type="Proteomes" id="UP000034069">
    <property type="component" value="Unassembled WGS sequence"/>
</dbReference>
<dbReference type="Pfam" id="PF04851">
    <property type="entry name" value="ResIII"/>
    <property type="match status" value="1"/>
</dbReference>
<dbReference type="PANTHER" id="PTHR24029">
    <property type="entry name" value="UVRABC SYSTEM PROTEIN B"/>
    <property type="match status" value="1"/>
</dbReference>
<dbReference type="GO" id="GO:0016887">
    <property type="term" value="F:ATP hydrolysis activity"/>
    <property type="evidence" value="ECO:0007669"/>
    <property type="project" value="InterPro"/>
</dbReference>
<dbReference type="GO" id="GO:0009432">
    <property type="term" value="P:SOS response"/>
    <property type="evidence" value="ECO:0007669"/>
    <property type="project" value="UniProtKB-KW"/>
</dbReference>
<evidence type="ECO:0000259" key="15">
    <source>
        <dbReference type="PROSITE" id="PS51194"/>
    </source>
</evidence>
<evidence type="ECO:0000256" key="11">
    <source>
        <dbReference type="ARBA" id="ARBA00029504"/>
    </source>
</evidence>
<keyword evidence="4" id="KW-0547">Nucleotide-binding</keyword>
<dbReference type="PATRIC" id="fig|1618376.3.peg.348"/>
<dbReference type="GO" id="GO:0006289">
    <property type="term" value="P:nucleotide-excision repair"/>
    <property type="evidence" value="ECO:0007669"/>
    <property type="project" value="InterPro"/>
</dbReference>
<dbReference type="Pfam" id="PF00271">
    <property type="entry name" value="Helicase_C"/>
    <property type="match status" value="1"/>
</dbReference>
<dbReference type="PROSITE" id="PS50151">
    <property type="entry name" value="UVR"/>
    <property type="match status" value="1"/>
</dbReference>
<dbReference type="Gene3D" id="4.10.860.10">
    <property type="entry name" value="UVR domain"/>
    <property type="match status" value="1"/>
</dbReference>
<dbReference type="SMART" id="SM00487">
    <property type="entry name" value="DEXDc"/>
    <property type="match status" value="1"/>
</dbReference>
<dbReference type="Pfam" id="PF17757">
    <property type="entry name" value="UvrB_inter"/>
    <property type="match status" value="1"/>
</dbReference>
<keyword evidence="3" id="KW-0963">Cytoplasm</keyword>
<dbReference type="EMBL" id="LCHN01000010">
    <property type="protein sequence ID" value="KKT35846.1"/>
    <property type="molecule type" value="Genomic_DNA"/>
</dbReference>
<dbReference type="InterPro" id="IPR027417">
    <property type="entry name" value="P-loop_NTPase"/>
</dbReference>
<dbReference type="Pfam" id="PF02151">
    <property type="entry name" value="UVR"/>
    <property type="match status" value="1"/>
</dbReference>
<dbReference type="InterPro" id="IPR001650">
    <property type="entry name" value="Helicase_C-like"/>
</dbReference>
<dbReference type="PROSITE" id="PS51194">
    <property type="entry name" value="HELICASE_CTER"/>
    <property type="match status" value="1"/>
</dbReference>
<protein>
    <recommendedName>
        <fullName evidence="11 12">UvrABC system protein B</fullName>
    </recommendedName>
</protein>
<evidence type="ECO:0000256" key="9">
    <source>
        <dbReference type="ARBA" id="ARBA00023204"/>
    </source>
</evidence>
<evidence type="ECO:0000256" key="1">
    <source>
        <dbReference type="ARBA" id="ARBA00004496"/>
    </source>
</evidence>
<dbReference type="PROSITE" id="PS51192">
    <property type="entry name" value="HELICASE_ATP_BIND_1"/>
    <property type="match status" value="1"/>
</dbReference>
<organism evidence="16 17">
    <name type="scientific">Candidatus Collierbacteria bacterium GW2011_GWA1_44_12</name>
    <dbReference type="NCBI Taxonomy" id="1618376"/>
    <lineage>
        <taxon>Bacteria</taxon>
        <taxon>Candidatus Collieribacteriota</taxon>
    </lineage>
</organism>
<proteinExistence type="inferred from homology"/>
<dbReference type="NCBIfam" id="NF003673">
    <property type="entry name" value="PRK05298.1"/>
    <property type="match status" value="1"/>
</dbReference>
<dbReference type="InterPro" id="IPR004807">
    <property type="entry name" value="UvrB"/>
</dbReference>